<dbReference type="Proteomes" id="UP000037247">
    <property type="component" value="Unassembled WGS sequence"/>
</dbReference>
<keyword evidence="2" id="KW-0378">Hydrolase</keyword>
<dbReference type="InterPro" id="IPR000073">
    <property type="entry name" value="AB_hydrolase_1"/>
</dbReference>
<dbReference type="PANTHER" id="PTHR43798">
    <property type="entry name" value="MONOACYLGLYCEROL LIPASE"/>
    <property type="match status" value="1"/>
</dbReference>
<proteinExistence type="predicted"/>
<name>A0ABR5IFA0_9ACTN</name>
<dbReference type="Pfam" id="PF00561">
    <property type="entry name" value="Abhydrolase_1"/>
    <property type="match status" value="1"/>
</dbReference>
<keyword evidence="3" id="KW-1185">Reference proteome</keyword>
<evidence type="ECO:0000313" key="3">
    <source>
        <dbReference type="Proteomes" id="UP000037247"/>
    </source>
</evidence>
<dbReference type="SUPFAM" id="SSF53474">
    <property type="entry name" value="alpha/beta-Hydrolases"/>
    <property type="match status" value="1"/>
</dbReference>
<organism evidence="2 3">
    <name type="scientific">Gordonia jacobaea</name>
    <dbReference type="NCBI Taxonomy" id="122202"/>
    <lineage>
        <taxon>Bacteria</taxon>
        <taxon>Bacillati</taxon>
        <taxon>Actinomycetota</taxon>
        <taxon>Actinomycetes</taxon>
        <taxon>Mycobacteriales</taxon>
        <taxon>Gordoniaceae</taxon>
        <taxon>Gordonia</taxon>
    </lineage>
</organism>
<protein>
    <submittedName>
        <fullName evidence="2">Alpha/beta hydrolase</fullName>
    </submittedName>
</protein>
<dbReference type="Gene3D" id="3.40.50.1820">
    <property type="entry name" value="alpha/beta hydrolase"/>
    <property type="match status" value="1"/>
</dbReference>
<evidence type="ECO:0000313" key="2">
    <source>
        <dbReference type="EMBL" id="KNA92419.1"/>
    </source>
</evidence>
<gene>
    <name evidence="2" type="ORF">ABW18_03515</name>
</gene>
<dbReference type="InterPro" id="IPR029058">
    <property type="entry name" value="AB_hydrolase_fold"/>
</dbReference>
<dbReference type="EMBL" id="LDTZ01000014">
    <property type="protein sequence ID" value="KNA92419.1"/>
    <property type="molecule type" value="Genomic_DNA"/>
</dbReference>
<accession>A0ABR5IFA0</accession>
<evidence type="ECO:0000259" key="1">
    <source>
        <dbReference type="Pfam" id="PF00561"/>
    </source>
</evidence>
<comment type="caution">
    <text evidence="2">The sequence shown here is derived from an EMBL/GenBank/DDBJ whole genome shotgun (WGS) entry which is preliminary data.</text>
</comment>
<feature type="domain" description="AB hydrolase-1" evidence="1">
    <location>
        <begin position="85"/>
        <end position="334"/>
    </location>
</feature>
<dbReference type="GO" id="GO:0016787">
    <property type="term" value="F:hydrolase activity"/>
    <property type="evidence" value="ECO:0007669"/>
    <property type="project" value="UniProtKB-KW"/>
</dbReference>
<sequence length="359" mass="37985">MKTRNWALGAAALGLGGVAVGAGTNLAGIARGVMTSAPALDDGPDDLLADPTAPRVQRSVASIDGTRLNVELYGPDPGAADTGDVIVAVHGWTCNTHYWNPQINHFAGKRTVVAYDQRGHGLSELGRRRPTVDTLGHDLDAVLGAVVPPGRKAILIGHSMGGMTIMSWAKQHPEKVSTTVSAVVLASTAARGVVQNHLLIPEGLPRYSRPFVPAVSRLVTSASTPLPHGQFTSRVSQYVTLGSAARASHVEFVDTMIMACPPRARGRWGAAMGRLDVEAGLEALSVPTTVIVGTDDRLTPRRHADEMAGILRRNGSLRDQVIFDGVGHMSTIEAAQRVNELLDDVVDEVSRTQVQAAHL</sequence>
<dbReference type="RefSeq" id="WP_049697645.1">
    <property type="nucleotide sequence ID" value="NZ_JAQDQF010000002.1"/>
</dbReference>
<dbReference type="PRINTS" id="PR00111">
    <property type="entry name" value="ABHYDROLASE"/>
</dbReference>
<dbReference type="PANTHER" id="PTHR43798:SF5">
    <property type="entry name" value="MONOACYLGLYCEROL LIPASE ABHD6"/>
    <property type="match status" value="1"/>
</dbReference>
<reference evidence="2 3" key="1">
    <citation type="submission" date="2015-05" db="EMBL/GenBank/DDBJ databases">
        <title>Draft genome sequence of the bacterium Gordonia jacobaea a new member of the Gordonia genus.</title>
        <authorList>
            <person name="Jimenez-Galisteo G."/>
            <person name="Dominguez A."/>
            <person name="Munoz E."/>
            <person name="Vinas M."/>
        </authorList>
    </citation>
    <scope>NUCLEOTIDE SEQUENCE [LARGE SCALE GENOMIC DNA]</scope>
    <source>
        <strain evidence="3">mv1</strain>
    </source>
</reference>
<dbReference type="InterPro" id="IPR050266">
    <property type="entry name" value="AB_hydrolase_sf"/>
</dbReference>